<dbReference type="PROSITE" id="PS50023">
    <property type="entry name" value="LIM_DOMAIN_2"/>
    <property type="match status" value="1"/>
</dbReference>
<dbReference type="SUPFAM" id="SSF57716">
    <property type="entry name" value="Glucocorticoid receptor-like (DNA-binding domain)"/>
    <property type="match status" value="1"/>
</dbReference>
<dbReference type="OMA" id="HNPCYSA"/>
<keyword evidence="8" id="KW-1185">Reference proteome</keyword>
<reference evidence="7" key="3">
    <citation type="submission" date="2025-08" db="UniProtKB">
        <authorList>
            <consortium name="Ensembl"/>
        </authorList>
    </citation>
    <scope>IDENTIFICATION</scope>
</reference>
<evidence type="ECO:0000256" key="4">
    <source>
        <dbReference type="PROSITE-ProRule" id="PRU00125"/>
    </source>
</evidence>
<protein>
    <recommendedName>
        <fullName evidence="6">LIM zinc-binding domain-containing protein</fullName>
    </recommendedName>
</protein>
<dbReference type="Proteomes" id="UP000265140">
    <property type="component" value="Chromosome 15"/>
</dbReference>
<dbReference type="Pfam" id="PF00412">
    <property type="entry name" value="LIM"/>
    <property type="match status" value="1"/>
</dbReference>
<dbReference type="SMART" id="SM00132">
    <property type="entry name" value="LIM"/>
    <property type="match status" value="1"/>
</dbReference>
<keyword evidence="5" id="KW-1133">Transmembrane helix</keyword>
<reference evidence="7" key="2">
    <citation type="submission" date="2020-02" db="EMBL/GenBank/DDBJ databases">
        <title>Esox lucius (northern pike) genome, fEsoLuc1, primary haplotype.</title>
        <authorList>
            <person name="Myers G."/>
            <person name="Karagic N."/>
            <person name="Meyer A."/>
            <person name="Pippel M."/>
            <person name="Reichard M."/>
            <person name="Winkler S."/>
            <person name="Tracey A."/>
            <person name="Sims Y."/>
            <person name="Howe K."/>
            <person name="Rhie A."/>
            <person name="Formenti G."/>
            <person name="Durbin R."/>
            <person name="Fedrigo O."/>
            <person name="Jarvis E.D."/>
        </authorList>
    </citation>
    <scope>NUCLEOTIDE SEQUENCE [LARGE SCALE GENOMIC DNA]</scope>
</reference>
<evidence type="ECO:0000256" key="3">
    <source>
        <dbReference type="ARBA" id="ARBA00023038"/>
    </source>
</evidence>
<dbReference type="Gene3D" id="2.10.110.10">
    <property type="entry name" value="Cysteine Rich Protein"/>
    <property type="match status" value="1"/>
</dbReference>
<accession>A0A3P9AKX8</accession>
<evidence type="ECO:0000313" key="8">
    <source>
        <dbReference type="Proteomes" id="UP000265140"/>
    </source>
</evidence>
<dbReference type="CDD" id="cd09478">
    <property type="entry name" value="LIM_CRIP"/>
    <property type="match status" value="1"/>
</dbReference>
<dbReference type="GO" id="GO:0046872">
    <property type="term" value="F:metal ion binding"/>
    <property type="evidence" value="ECO:0007669"/>
    <property type="project" value="UniProtKB-KW"/>
</dbReference>
<feature type="transmembrane region" description="Helical" evidence="5">
    <location>
        <begin position="152"/>
        <end position="173"/>
    </location>
</feature>
<keyword evidence="3 4" id="KW-0440">LIM domain</keyword>
<dbReference type="Ensembl" id="ENSELUT00000035105.3">
    <property type="protein sequence ID" value="ENSELUP00000041708.2"/>
    <property type="gene ID" value="ENSELUG00000022690.3"/>
</dbReference>
<evidence type="ECO:0000313" key="7">
    <source>
        <dbReference type="Ensembl" id="ENSELUP00000041708.2"/>
    </source>
</evidence>
<organism evidence="7 8">
    <name type="scientific">Esox lucius</name>
    <name type="common">Northern pike</name>
    <dbReference type="NCBI Taxonomy" id="8010"/>
    <lineage>
        <taxon>Eukaryota</taxon>
        <taxon>Metazoa</taxon>
        <taxon>Chordata</taxon>
        <taxon>Craniata</taxon>
        <taxon>Vertebrata</taxon>
        <taxon>Euteleostomi</taxon>
        <taxon>Actinopterygii</taxon>
        <taxon>Neopterygii</taxon>
        <taxon>Teleostei</taxon>
        <taxon>Protacanthopterygii</taxon>
        <taxon>Esociformes</taxon>
        <taxon>Esocidae</taxon>
        <taxon>Esox</taxon>
    </lineage>
</organism>
<keyword evidence="1 4" id="KW-0479">Metal-binding</keyword>
<evidence type="ECO:0000256" key="2">
    <source>
        <dbReference type="ARBA" id="ARBA00022833"/>
    </source>
</evidence>
<proteinExistence type="predicted"/>
<keyword evidence="5" id="KW-0812">Transmembrane</keyword>
<dbReference type="AlphaFoldDB" id="A0A3P9AKX8"/>
<keyword evidence="2 4" id="KW-0862">Zinc</keyword>
<feature type="domain" description="LIM zinc-binding" evidence="6">
    <location>
        <begin position="2"/>
        <end position="67"/>
    </location>
</feature>
<dbReference type="PANTHER" id="PTHR46074">
    <property type="entry name" value="CYSTEINE-RICH PROTEIN CRIP FAMILY MEMBER"/>
    <property type="match status" value="1"/>
</dbReference>
<evidence type="ECO:0000256" key="5">
    <source>
        <dbReference type="SAM" id="Phobius"/>
    </source>
</evidence>
<reference evidence="7" key="4">
    <citation type="submission" date="2025-09" db="UniProtKB">
        <authorList>
            <consortium name="Ensembl"/>
        </authorList>
    </citation>
    <scope>IDENTIFICATION</scope>
</reference>
<dbReference type="InterPro" id="IPR001781">
    <property type="entry name" value="Znf_LIM"/>
</dbReference>
<dbReference type="PANTHER" id="PTHR46074:SF5">
    <property type="entry name" value="LIM DOMAIN-CONTAINING PROTEIN C"/>
    <property type="match status" value="1"/>
</dbReference>
<dbReference type="GeneTree" id="ENSGT00940000165752"/>
<dbReference type="Bgee" id="ENSELUG00000022690">
    <property type="expression patterns" value="Expressed in spleen and 15 other cell types or tissues"/>
</dbReference>
<reference evidence="8" key="1">
    <citation type="journal article" date="2014" name="PLoS ONE">
        <title>The genome and linkage map of the northern pike (Esox lucius): conserved synteny revealed between the salmonid sister group and the Neoteleostei.</title>
        <authorList>
            <person name="Rondeau E.B."/>
            <person name="Minkley D.R."/>
            <person name="Leong J.S."/>
            <person name="Messmer A.M."/>
            <person name="Jantzen J.R."/>
            <person name="von Schalburg K.R."/>
            <person name="Lemon C."/>
            <person name="Bird N.H."/>
            <person name="Koop B.F."/>
        </authorList>
    </citation>
    <scope>NUCLEOTIDE SEQUENCE</scope>
</reference>
<name>A0A3P9AKX8_ESOLU</name>
<dbReference type="PROSITE" id="PS00478">
    <property type="entry name" value="LIM_DOMAIN_1"/>
    <property type="match status" value="1"/>
</dbReference>
<keyword evidence="5" id="KW-0472">Membrane</keyword>
<sequence>MPKCPKCAKEVYFAERVTSLGKDWHRPCLKCEKCGKTLSPGSHAEISWIRAHAGMFSQPCTNSTSTISFCLSVNLSVSPCSMMASRTVIIPATLLNSGLKDLDVVELKATHLPSRPSQFNIPHQMGYKKATPHSTAYSILYFIKGNYQKSKCFELPFMLFLVLVLCSLEHFVLTQQSSSLVLLEVGKVI</sequence>
<evidence type="ECO:0000256" key="1">
    <source>
        <dbReference type="ARBA" id="ARBA00022723"/>
    </source>
</evidence>
<evidence type="ECO:0000259" key="6">
    <source>
        <dbReference type="PROSITE" id="PS50023"/>
    </source>
</evidence>